<dbReference type="Gene3D" id="1.25.40.880">
    <property type="entry name" value="Alkyl sulfatase, dimerisation domain"/>
    <property type="match status" value="1"/>
</dbReference>
<evidence type="ECO:0000313" key="3">
    <source>
        <dbReference type="Proteomes" id="UP000033035"/>
    </source>
</evidence>
<gene>
    <name evidence="2" type="ORF">HMPREF1536_04918</name>
</gene>
<dbReference type="InterPro" id="IPR052195">
    <property type="entry name" value="Bact_Alkyl/Aryl-Sulfatase"/>
</dbReference>
<dbReference type="InterPro" id="IPR038536">
    <property type="entry name" value="Alkyl/aryl-sulf_dimr_sf"/>
</dbReference>
<dbReference type="InterPro" id="IPR001279">
    <property type="entry name" value="Metallo-B-lactamas"/>
</dbReference>
<dbReference type="GO" id="GO:0018741">
    <property type="term" value="F:linear primary-alkylsulfatase activity"/>
    <property type="evidence" value="ECO:0007669"/>
    <property type="project" value="InterPro"/>
</dbReference>
<dbReference type="Pfam" id="PF14863">
    <property type="entry name" value="Alkyl_sulf_dimr"/>
    <property type="match status" value="1"/>
</dbReference>
<reference evidence="2 3" key="1">
    <citation type="submission" date="2013-04" db="EMBL/GenBank/DDBJ databases">
        <title>The Genome Sequence of Parabacteroides gordonii DSM 23371.</title>
        <authorList>
            <consortium name="The Broad Institute Genomics Platform"/>
            <person name="Earl A."/>
            <person name="Ward D."/>
            <person name="Feldgarden M."/>
            <person name="Gevers D."/>
            <person name="Martens E."/>
            <person name="Sakamoto M."/>
            <person name="Benno Y."/>
            <person name="Suzuki N."/>
            <person name="Matsunaga N."/>
            <person name="Koshihara K."/>
            <person name="Seki M."/>
            <person name="Komiya H."/>
            <person name="Walker B."/>
            <person name="Young S."/>
            <person name="Zeng Q."/>
            <person name="Gargeya S."/>
            <person name="Fitzgerald M."/>
            <person name="Haas B."/>
            <person name="Abouelleil A."/>
            <person name="Allen A.W."/>
            <person name="Alvarado L."/>
            <person name="Arachchi H.M."/>
            <person name="Berlin A.M."/>
            <person name="Chapman S.B."/>
            <person name="Gainer-Dewar J."/>
            <person name="Goldberg J."/>
            <person name="Griggs A."/>
            <person name="Gujja S."/>
            <person name="Hansen M."/>
            <person name="Howarth C."/>
            <person name="Imamovic A."/>
            <person name="Ireland A."/>
            <person name="Larimer J."/>
            <person name="McCowan C."/>
            <person name="Murphy C."/>
            <person name="Pearson M."/>
            <person name="Poon T.W."/>
            <person name="Priest M."/>
            <person name="Roberts A."/>
            <person name="Saif S."/>
            <person name="Shea T."/>
            <person name="Sisk P."/>
            <person name="Sykes S."/>
            <person name="Wortman J."/>
            <person name="Nusbaum C."/>
            <person name="Birren B."/>
        </authorList>
    </citation>
    <scope>NUCLEOTIDE SEQUENCE [LARGE SCALE GENOMIC DNA]</scope>
    <source>
        <strain evidence="2 3">MS-1</strain>
    </source>
</reference>
<dbReference type="GO" id="GO:0046983">
    <property type="term" value="F:protein dimerization activity"/>
    <property type="evidence" value="ECO:0007669"/>
    <property type="project" value="InterPro"/>
</dbReference>
<dbReference type="PANTHER" id="PTHR43223:SF1">
    <property type="entry name" value="ALKYL_ARYL-SULFATASE BDS1"/>
    <property type="match status" value="1"/>
</dbReference>
<dbReference type="EMBL" id="AQHW01000027">
    <property type="protein sequence ID" value="KKB48451.1"/>
    <property type="molecule type" value="Genomic_DNA"/>
</dbReference>
<dbReference type="InterPro" id="IPR044097">
    <property type="entry name" value="Bds1/SdsA1_MBL-fold"/>
</dbReference>
<evidence type="ECO:0000259" key="1">
    <source>
        <dbReference type="SMART" id="SM00849"/>
    </source>
</evidence>
<dbReference type="GO" id="GO:0018909">
    <property type="term" value="P:dodecyl sulfate metabolic process"/>
    <property type="evidence" value="ECO:0007669"/>
    <property type="project" value="InterPro"/>
</dbReference>
<dbReference type="Gene3D" id="3.30.1050.10">
    <property type="entry name" value="SCP2 sterol-binding domain"/>
    <property type="match status" value="1"/>
</dbReference>
<dbReference type="AlphaFoldDB" id="A0A0F5ISB4"/>
<dbReference type="Gene3D" id="3.60.15.30">
    <property type="entry name" value="Metallo-beta-lactamase domain"/>
    <property type="match status" value="1"/>
</dbReference>
<evidence type="ECO:0000313" key="2">
    <source>
        <dbReference type="EMBL" id="KKB48451.1"/>
    </source>
</evidence>
<dbReference type="Pfam" id="PF00753">
    <property type="entry name" value="Lactamase_B"/>
    <property type="match status" value="1"/>
</dbReference>
<feature type="domain" description="Metallo-beta-lactamase" evidence="1">
    <location>
        <begin position="121"/>
        <end position="373"/>
    </location>
</feature>
<dbReference type="InterPro" id="IPR036866">
    <property type="entry name" value="RibonucZ/Hydroxyglut_hydro"/>
</dbReference>
<organism evidence="2 3">
    <name type="scientific">Parabacteroides gordonii MS-1 = DSM 23371</name>
    <dbReference type="NCBI Taxonomy" id="1203610"/>
    <lineage>
        <taxon>Bacteria</taxon>
        <taxon>Pseudomonadati</taxon>
        <taxon>Bacteroidota</taxon>
        <taxon>Bacteroidia</taxon>
        <taxon>Bacteroidales</taxon>
        <taxon>Tannerellaceae</taxon>
        <taxon>Parabacteroides</taxon>
    </lineage>
</organism>
<dbReference type="HOGENOM" id="CLU_014655_1_0_10"/>
<accession>A0A0F5ISB4</accession>
<keyword evidence="3" id="KW-1185">Reference proteome</keyword>
<dbReference type="SMART" id="SM00849">
    <property type="entry name" value="Lactamase_B"/>
    <property type="match status" value="1"/>
</dbReference>
<proteinExistence type="predicted"/>
<name>A0A0F5ISB4_9BACT</name>
<dbReference type="SUPFAM" id="SSF56281">
    <property type="entry name" value="Metallo-hydrolase/oxidoreductase"/>
    <property type="match status" value="1"/>
</dbReference>
<sequence length="947" mass="108208">MEKNTFISNNPTGSQPVVTDFTAKSNEAQYILLGDTTLEKVDTPDYTGDGNCVVYKHNDNEDKDEKIVVWSQAEYDFLEKQYDKNYTVHPSLWNNGRNNHLNGVFRVHDEMPIFQVRGYDMANISFVYTGKSWLIFDTLMSGECTQVAVDLFNDYLDKKYNNNYAKVGKETIEAVIVSHSHIDHYGGLQTLKDINGGELIIYAPKGFEQHAVSENLYAGVAMGRRASYQYGTGLAACPCGRISIGIGQGQSKGTVGYLRPSFEVDEVFMNSHDHDFKGTKETGRRYLVFGNVRLYFQLTPGTEAPAEMNNYLEFYQDGQLVHRALWMAENCNGTLHNLYTLRGAQVRDAKAWSDFLMQTLSLWPDAEVVFQAHNWPRVNAVNKENAVNGYLFRTAAAYKYLNDQCLLYMNQGFKPDEIAEKVRLPKPLECTPYLRPYYGTLKHNARAVYQRYLGWYDANPVHLDPLPEKERAEKYAALLLQPAENLVKQIEAEYKQGNYRFVADVCYQLLLGKAPNDEFYRDYLANSLQQLGFLAESGIWRNSYLSGAGEVREGTPQQKPSVAPLLNDDGTYKMPLSSMMRNMSNEMLLDYLAIVLDTDKASALGAEALWSQKSKPATTDFYLGITSMTSESSDDTQLFHVSIEYGVLLYRKILDEDISSPVKVILTRENLYSLIANIGNNANIKKIVGGLTGDDRAISLLQQIFCYMVNINRYATFDIMQPCNDRYYQWVEKCAGMLEESYDNISVISFDTAYSLSENDKDCWNSTGCELVDAGIIDDLYFFSETPAEEYEKIGYDETFYKYQYCETLYECYKYLAGNYVPDSGTQFVKFCIDMVEPYVNRFRRKPGERPDGATPKGEGRGAEYYPFDEDDLNTWKKYCLQVFGCMDTNKDIRYIYNENIRFCGNGDTSNKNPGIGQDGEFYGSELLHFLYLCYRFLYDYKHKTIG</sequence>
<dbReference type="InterPro" id="IPR029228">
    <property type="entry name" value="Alkyl_sulf_dimr"/>
</dbReference>
<dbReference type="RefSeq" id="WP_052349860.1">
    <property type="nucleotide sequence ID" value="NZ_AUAE01000030.1"/>
</dbReference>
<dbReference type="Proteomes" id="UP000033035">
    <property type="component" value="Unassembled WGS sequence"/>
</dbReference>
<dbReference type="InterPro" id="IPR036527">
    <property type="entry name" value="SCP2_sterol-bd_dom_sf"/>
</dbReference>
<dbReference type="STRING" id="1203610.HMPREF1536_04918"/>
<comment type="caution">
    <text evidence="2">The sequence shown here is derived from an EMBL/GenBank/DDBJ whole genome shotgun (WGS) entry which is preliminary data.</text>
</comment>
<dbReference type="CDD" id="cd07710">
    <property type="entry name" value="arylsulfatase_Sdsa1-like_MBL-fold"/>
    <property type="match status" value="1"/>
</dbReference>
<dbReference type="PANTHER" id="PTHR43223">
    <property type="entry name" value="ALKYL/ARYL-SULFATASE"/>
    <property type="match status" value="1"/>
</dbReference>
<protein>
    <recommendedName>
        <fullName evidence="1">Metallo-beta-lactamase domain-containing protein</fullName>
    </recommendedName>
</protein>
<dbReference type="PATRIC" id="fig|1203610.3.peg.5013"/>